<keyword evidence="4" id="KW-0804">Transcription</keyword>
<comment type="caution">
    <text evidence="7">The sequence shown here is derived from an EMBL/GenBank/DDBJ whole genome shotgun (WGS) entry which is preliminary data.</text>
</comment>
<dbReference type="Pfam" id="PF08281">
    <property type="entry name" value="Sigma70_r4_2"/>
    <property type="match status" value="1"/>
</dbReference>
<dbReference type="Proteomes" id="UP000625283">
    <property type="component" value="Unassembled WGS sequence"/>
</dbReference>
<dbReference type="NCBIfam" id="TIGR02985">
    <property type="entry name" value="Sig70_bacteroi1"/>
    <property type="match status" value="1"/>
</dbReference>
<evidence type="ECO:0000256" key="3">
    <source>
        <dbReference type="ARBA" id="ARBA00023082"/>
    </source>
</evidence>
<feature type="domain" description="RNA polymerase sigma-70 region 2" evidence="5">
    <location>
        <begin position="31"/>
        <end position="95"/>
    </location>
</feature>
<dbReference type="Gene3D" id="1.10.1740.10">
    <property type="match status" value="1"/>
</dbReference>
<proteinExistence type="inferred from homology"/>
<dbReference type="Pfam" id="PF04542">
    <property type="entry name" value="Sigma70_r2"/>
    <property type="match status" value="1"/>
</dbReference>
<evidence type="ECO:0000313" key="8">
    <source>
        <dbReference type="Proteomes" id="UP000625283"/>
    </source>
</evidence>
<dbReference type="InterPro" id="IPR013249">
    <property type="entry name" value="RNA_pol_sigma70_r4_t2"/>
</dbReference>
<evidence type="ECO:0000256" key="4">
    <source>
        <dbReference type="ARBA" id="ARBA00023163"/>
    </source>
</evidence>
<organism evidence="7 8">
    <name type="scientific">Sphingobacterium faecale</name>
    <dbReference type="NCBI Taxonomy" id="2803775"/>
    <lineage>
        <taxon>Bacteria</taxon>
        <taxon>Pseudomonadati</taxon>
        <taxon>Bacteroidota</taxon>
        <taxon>Sphingobacteriia</taxon>
        <taxon>Sphingobacteriales</taxon>
        <taxon>Sphingobacteriaceae</taxon>
        <taxon>Sphingobacterium</taxon>
    </lineage>
</organism>
<feature type="domain" description="RNA polymerase sigma factor 70 region 4 type 2" evidence="6">
    <location>
        <begin position="129"/>
        <end position="177"/>
    </location>
</feature>
<evidence type="ECO:0000256" key="2">
    <source>
        <dbReference type="ARBA" id="ARBA00023015"/>
    </source>
</evidence>
<accession>A0ABS1R533</accession>
<dbReference type="InterPro" id="IPR036388">
    <property type="entry name" value="WH-like_DNA-bd_sf"/>
</dbReference>
<reference evidence="7 8" key="1">
    <citation type="submission" date="2021-01" db="EMBL/GenBank/DDBJ databases">
        <title>C459-1 draft genome sequence.</title>
        <authorList>
            <person name="Zhang X.-F."/>
        </authorList>
    </citation>
    <scope>NUCLEOTIDE SEQUENCE [LARGE SCALE GENOMIC DNA]</scope>
    <source>
        <strain evidence="8">C459-1</strain>
    </source>
</reference>
<dbReference type="InterPro" id="IPR013325">
    <property type="entry name" value="RNA_pol_sigma_r2"/>
</dbReference>
<evidence type="ECO:0000256" key="1">
    <source>
        <dbReference type="ARBA" id="ARBA00010641"/>
    </source>
</evidence>
<evidence type="ECO:0000259" key="6">
    <source>
        <dbReference type="Pfam" id="PF08281"/>
    </source>
</evidence>
<dbReference type="PANTHER" id="PTHR43133:SF46">
    <property type="entry name" value="RNA POLYMERASE SIGMA-70 FACTOR ECF SUBFAMILY"/>
    <property type="match status" value="1"/>
</dbReference>
<evidence type="ECO:0000313" key="7">
    <source>
        <dbReference type="EMBL" id="MBL1409813.1"/>
    </source>
</evidence>
<name>A0ABS1R533_9SPHI</name>
<sequence>MMTSRDYNLLDDNILFSLLREGDREAFSEIYKRYWMVLYGQVYRMLEEEEETRDIVQEVFTTIWFKRDRFSSFDNLAGLLYTSARHRMLDLLAHRKIQHKHVESLGSYIQQHSDNIIEDLNAKELMAAFELEIEKLPPKMKEIFRLRVHEHKSYQEIADLLGISDLTVKKQVNNAIKIIKPKLRSYVGWISILTWLTH</sequence>
<dbReference type="InterPro" id="IPR039425">
    <property type="entry name" value="RNA_pol_sigma-70-like"/>
</dbReference>
<dbReference type="InterPro" id="IPR014284">
    <property type="entry name" value="RNA_pol_sigma-70_dom"/>
</dbReference>
<dbReference type="EMBL" id="JAERTY010000007">
    <property type="protein sequence ID" value="MBL1409813.1"/>
    <property type="molecule type" value="Genomic_DNA"/>
</dbReference>
<comment type="similarity">
    <text evidence="1">Belongs to the sigma-70 factor family. ECF subfamily.</text>
</comment>
<dbReference type="PANTHER" id="PTHR43133">
    <property type="entry name" value="RNA POLYMERASE ECF-TYPE SIGMA FACTO"/>
    <property type="match status" value="1"/>
</dbReference>
<dbReference type="SUPFAM" id="SSF88659">
    <property type="entry name" value="Sigma3 and sigma4 domains of RNA polymerase sigma factors"/>
    <property type="match status" value="1"/>
</dbReference>
<dbReference type="InterPro" id="IPR013324">
    <property type="entry name" value="RNA_pol_sigma_r3/r4-like"/>
</dbReference>
<dbReference type="SUPFAM" id="SSF88946">
    <property type="entry name" value="Sigma2 domain of RNA polymerase sigma factors"/>
    <property type="match status" value="1"/>
</dbReference>
<protein>
    <submittedName>
        <fullName evidence="7">RNA polymerase sigma-70 factor</fullName>
    </submittedName>
</protein>
<dbReference type="InterPro" id="IPR007627">
    <property type="entry name" value="RNA_pol_sigma70_r2"/>
</dbReference>
<keyword evidence="8" id="KW-1185">Reference proteome</keyword>
<dbReference type="InterPro" id="IPR014327">
    <property type="entry name" value="RNA_pol_sigma70_bacteroid"/>
</dbReference>
<keyword evidence="3" id="KW-0731">Sigma factor</keyword>
<dbReference type="Gene3D" id="1.10.10.10">
    <property type="entry name" value="Winged helix-like DNA-binding domain superfamily/Winged helix DNA-binding domain"/>
    <property type="match status" value="1"/>
</dbReference>
<keyword evidence="2" id="KW-0805">Transcription regulation</keyword>
<dbReference type="NCBIfam" id="TIGR02937">
    <property type="entry name" value="sigma70-ECF"/>
    <property type="match status" value="1"/>
</dbReference>
<dbReference type="CDD" id="cd06171">
    <property type="entry name" value="Sigma70_r4"/>
    <property type="match status" value="1"/>
</dbReference>
<gene>
    <name evidence="7" type="ORF">JKG61_13710</name>
</gene>
<evidence type="ECO:0000259" key="5">
    <source>
        <dbReference type="Pfam" id="PF04542"/>
    </source>
</evidence>